<dbReference type="Proteomes" id="UP000787472">
    <property type="component" value="Unassembled WGS sequence"/>
</dbReference>
<accession>A0A9E5T4J7</accession>
<dbReference type="CDD" id="cd24050">
    <property type="entry name" value="ASKHA_NBD_ANMK"/>
    <property type="match status" value="1"/>
</dbReference>
<keyword evidence="3" id="KW-1185">Reference proteome</keyword>
<dbReference type="InterPro" id="IPR043129">
    <property type="entry name" value="ATPase_NBD"/>
</dbReference>
<protein>
    <recommendedName>
        <fullName evidence="1">Anhydro-N-acetylmuramic acid kinase</fullName>
        <ecNumber evidence="1">2.7.1.170</ecNumber>
    </recommendedName>
    <alternativeName>
        <fullName evidence="1">AnhMurNAc kinase</fullName>
    </alternativeName>
</protein>
<dbReference type="AlphaFoldDB" id="A0A9E5T4J7"/>
<organism evidence="2 3">
    <name type="scientific">Pseudomaricurvus hydrocarbonicus</name>
    <dbReference type="NCBI Taxonomy" id="1470433"/>
    <lineage>
        <taxon>Bacteria</taxon>
        <taxon>Pseudomonadati</taxon>
        <taxon>Pseudomonadota</taxon>
        <taxon>Gammaproteobacteria</taxon>
        <taxon>Cellvibrionales</taxon>
        <taxon>Cellvibrionaceae</taxon>
        <taxon>Pseudomaricurvus</taxon>
    </lineage>
</organism>
<dbReference type="GO" id="GO:0016301">
    <property type="term" value="F:kinase activity"/>
    <property type="evidence" value="ECO:0007669"/>
    <property type="project" value="UniProtKB-KW"/>
</dbReference>
<dbReference type="Pfam" id="PF03702">
    <property type="entry name" value="AnmK"/>
    <property type="match status" value="1"/>
</dbReference>
<comment type="similarity">
    <text evidence="1">Belongs to the anhydro-N-acetylmuramic acid kinase family.</text>
</comment>
<dbReference type="PANTHER" id="PTHR30605:SF0">
    <property type="entry name" value="ANHYDRO-N-ACETYLMURAMIC ACID KINASE"/>
    <property type="match status" value="1"/>
</dbReference>
<evidence type="ECO:0000313" key="3">
    <source>
        <dbReference type="Proteomes" id="UP000787472"/>
    </source>
</evidence>
<comment type="pathway">
    <text evidence="1">Amino-sugar metabolism; 1,6-anhydro-N-acetylmuramate degradation.</text>
</comment>
<dbReference type="EC" id="2.7.1.170" evidence="1"/>
<dbReference type="GO" id="GO:0006040">
    <property type="term" value="P:amino sugar metabolic process"/>
    <property type="evidence" value="ECO:0007669"/>
    <property type="project" value="InterPro"/>
</dbReference>
<dbReference type="NCBIfam" id="NF007148">
    <property type="entry name" value="PRK09585.3-2"/>
    <property type="match status" value="1"/>
</dbReference>
<keyword evidence="1 2" id="KW-0418">Kinase</keyword>
<dbReference type="GO" id="GO:0016773">
    <property type="term" value="F:phosphotransferase activity, alcohol group as acceptor"/>
    <property type="evidence" value="ECO:0007669"/>
    <property type="project" value="UniProtKB-UniRule"/>
</dbReference>
<proteinExistence type="inferred from homology"/>
<name>A0A9E5T4J7_9GAMM</name>
<dbReference type="EMBL" id="JAAONZ010000025">
    <property type="protein sequence ID" value="NHO68193.1"/>
    <property type="molecule type" value="Genomic_DNA"/>
</dbReference>
<evidence type="ECO:0000313" key="2">
    <source>
        <dbReference type="EMBL" id="NHO68193.1"/>
    </source>
</evidence>
<sequence>MTELYIGLMSGTSADGIDATLVEIPSDNQTRLLGHLETPHPAEMRAAILELCQPGDNEIERLGQLDHQLGQAFAQAALQLLEQLSISPAEVTAIGSHGQTVRHRPKGSVAHPFTLQIGDPNLIASLTEITTVADFRRRDMAAGGEGAPLAPAFHQAAFGSPREKRVIANIGGIANVTDLTSHESTAGFDTGPGNALMDGWIQRHQHRTYDRDGEWARSGQINTALLQRLLAHPYFAAPPPKSTGRETFHMRWLDEQLALLATPVSAQDVQATLLELTASSLVDAVKSRIPNYDALYICGGGALNTTLMERLRHLSSKPVTSTAELGIDPQQVEGAAFGWLARQTLHRQPGNSPAATGAKKAVILGGIYPA</sequence>
<dbReference type="InterPro" id="IPR005338">
    <property type="entry name" value="Anhydro_N_Ac-Mur_kinase"/>
</dbReference>
<evidence type="ECO:0000256" key="1">
    <source>
        <dbReference type="HAMAP-Rule" id="MF_01270"/>
    </source>
</evidence>
<keyword evidence="1" id="KW-0547">Nucleotide-binding</keyword>
<reference evidence="2" key="1">
    <citation type="submission" date="2020-03" db="EMBL/GenBank/DDBJ databases">
        <authorList>
            <person name="Guo F."/>
        </authorList>
    </citation>
    <scope>NUCLEOTIDE SEQUENCE</scope>
    <source>
        <strain evidence="2">JCM 30134</strain>
    </source>
</reference>
<comment type="caution">
    <text evidence="2">The sequence shown here is derived from an EMBL/GenBank/DDBJ whole genome shotgun (WGS) entry which is preliminary data.</text>
</comment>
<feature type="binding site" evidence="1">
    <location>
        <begin position="11"/>
        <end position="18"/>
    </location>
    <ligand>
        <name>ATP</name>
        <dbReference type="ChEBI" id="CHEBI:30616"/>
    </ligand>
</feature>
<dbReference type="NCBIfam" id="NF007139">
    <property type="entry name" value="PRK09585.1-3"/>
    <property type="match status" value="1"/>
</dbReference>
<comment type="pathway">
    <text evidence="1">Cell wall biogenesis; peptidoglycan recycling.</text>
</comment>
<keyword evidence="1" id="KW-0119">Carbohydrate metabolism</keyword>
<dbReference type="GO" id="GO:0009254">
    <property type="term" value="P:peptidoglycan turnover"/>
    <property type="evidence" value="ECO:0007669"/>
    <property type="project" value="UniProtKB-UniRule"/>
</dbReference>
<dbReference type="HAMAP" id="MF_01270">
    <property type="entry name" value="AnhMurNAc_kinase"/>
    <property type="match status" value="1"/>
</dbReference>
<keyword evidence="1" id="KW-0067">ATP-binding</keyword>
<comment type="function">
    <text evidence="1">Catalyzes the specific phosphorylation of 1,6-anhydro-N-acetylmuramic acid (anhMurNAc) with the simultaneous cleavage of the 1,6-anhydro ring, generating MurNAc-6-P. Is required for the utilization of anhMurNAc either imported from the medium or derived from its own cell wall murein, and thus plays a role in cell wall recycling.</text>
</comment>
<dbReference type="Gene3D" id="3.30.420.40">
    <property type="match status" value="2"/>
</dbReference>
<keyword evidence="1 2" id="KW-0808">Transferase</keyword>
<dbReference type="RefSeq" id="WP_167191950.1">
    <property type="nucleotide sequence ID" value="NZ_JAAONZ010000025.1"/>
</dbReference>
<dbReference type="PANTHER" id="PTHR30605">
    <property type="entry name" value="ANHYDRO-N-ACETYLMURAMIC ACID KINASE"/>
    <property type="match status" value="1"/>
</dbReference>
<dbReference type="SUPFAM" id="SSF53067">
    <property type="entry name" value="Actin-like ATPase domain"/>
    <property type="match status" value="1"/>
</dbReference>
<comment type="catalytic activity">
    <reaction evidence="1">
        <text>1,6-anhydro-N-acetyl-beta-muramate + ATP + H2O = N-acetyl-D-muramate 6-phosphate + ADP + H(+)</text>
        <dbReference type="Rhea" id="RHEA:24952"/>
        <dbReference type="ChEBI" id="CHEBI:15377"/>
        <dbReference type="ChEBI" id="CHEBI:15378"/>
        <dbReference type="ChEBI" id="CHEBI:30616"/>
        <dbReference type="ChEBI" id="CHEBI:58690"/>
        <dbReference type="ChEBI" id="CHEBI:58722"/>
        <dbReference type="ChEBI" id="CHEBI:456216"/>
        <dbReference type="EC" id="2.7.1.170"/>
    </reaction>
</comment>
<dbReference type="GO" id="GO:0097175">
    <property type="term" value="P:1,6-anhydro-N-acetyl-beta-muramic acid catabolic process"/>
    <property type="evidence" value="ECO:0007669"/>
    <property type="project" value="UniProtKB-UniRule"/>
</dbReference>
<dbReference type="GO" id="GO:0005524">
    <property type="term" value="F:ATP binding"/>
    <property type="evidence" value="ECO:0007669"/>
    <property type="project" value="UniProtKB-UniRule"/>
</dbReference>
<gene>
    <name evidence="1" type="primary">anmK</name>
    <name evidence="2" type="ORF">G8770_21800</name>
</gene>